<proteinExistence type="predicted"/>
<dbReference type="Pfam" id="PF00646">
    <property type="entry name" value="F-box"/>
    <property type="match status" value="1"/>
</dbReference>
<feature type="domain" description="F-box" evidence="1">
    <location>
        <begin position="8"/>
        <end position="54"/>
    </location>
</feature>
<accession>A0A5C3M0Q0</accession>
<dbReference type="Proteomes" id="UP000308652">
    <property type="component" value="Unassembled WGS sequence"/>
</dbReference>
<sequence length="524" mass="58914">MHSLNIRSKHLLDLPEDILHEILRNLDYHALVRCRLLCKFVHHIIQTHSEFQYVIELEKGGMMDRDASGLPHSERLTRLRSQREAWHKLTWKHETIVPVYGDCDAYELVSGVFAKTSSQGDFYVATLPSSTDPGHESHTDLGMRPRDFAIDPTQDLSFVLEADETPFSRSEGRQVRIHVWKLGTKMPHPEARSPVLPFEVYPHSEWGNQLVCVSLQPAGDVVGAVVSRGPEIRILIFNWKRGDLLSDSHVYGLPESAYDFSFISPRAFIVTTTAGSGTIQVYAFKDTPATPCLAITLHFPALRQFSALHQANAHSEALCGGTSDRSPFGTAMESRLHVITLQYTTGAMFFHSVYLLFTHNRTFLDYVSAVESGTMLAGSDIKWEDWGPEKSRFCSSQVPYTWARYVQGQQVICPPFDEDGTQCIRILDFNVPDKPEVDNPVPSADDNSGVVQELHSSPEIIPASNVFMQDVITQLPYCATARLLSLDEEKDQAYMIDQERVVGLQVDIVSNGRRIRGLHVLSFS</sequence>
<reference evidence="2 3" key="1">
    <citation type="journal article" date="2019" name="Nat. Ecol. Evol.">
        <title>Megaphylogeny resolves global patterns of mushroom evolution.</title>
        <authorList>
            <person name="Varga T."/>
            <person name="Krizsan K."/>
            <person name="Foldi C."/>
            <person name="Dima B."/>
            <person name="Sanchez-Garcia M."/>
            <person name="Sanchez-Ramirez S."/>
            <person name="Szollosi G.J."/>
            <person name="Szarkandi J.G."/>
            <person name="Papp V."/>
            <person name="Albert L."/>
            <person name="Andreopoulos W."/>
            <person name="Angelini C."/>
            <person name="Antonin V."/>
            <person name="Barry K.W."/>
            <person name="Bougher N.L."/>
            <person name="Buchanan P."/>
            <person name="Buyck B."/>
            <person name="Bense V."/>
            <person name="Catcheside P."/>
            <person name="Chovatia M."/>
            <person name="Cooper J."/>
            <person name="Damon W."/>
            <person name="Desjardin D."/>
            <person name="Finy P."/>
            <person name="Geml J."/>
            <person name="Haridas S."/>
            <person name="Hughes K."/>
            <person name="Justo A."/>
            <person name="Karasinski D."/>
            <person name="Kautmanova I."/>
            <person name="Kiss B."/>
            <person name="Kocsube S."/>
            <person name="Kotiranta H."/>
            <person name="LaButti K.M."/>
            <person name="Lechner B.E."/>
            <person name="Liimatainen K."/>
            <person name="Lipzen A."/>
            <person name="Lukacs Z."/>
            <person name="Mihaltcheva S."/>
            <person name="Morgado L.N."/>
            <person name="Niskanen T."/>
            <person name="Noordeloos M.E."/>
            <person name="Ohm R.A."/>
            <person name="Ortiz-Santana B."/>
            <person name="Ovrebo C."/>
            <person name="Racz N."/>
            <person name="Riley R."/>
            <person name="Savchenko A."/>
            <person name="Shiryaev A."/>
            <person name="Soop K."/>
            <person name="Spirin V."/>
            <person name="Szebenyi C."/>
            <person name="Tomsovsky M."/>
            <person name="Tulloss R.E."/>
            <person name="Uehling J."/>
            <person name="Grigoriev I.V."/>
            <person name="Vagvolgyi C."/>
            <person name="Papp T."/>
            <person name="Martin F.M."/>
            <person name="Miettinen O."/>
            <person name="Hibbett D.S."/>
            <person name="Nagy L.G."/>
        </authorList>
    </citation>
    <scope>NUCLEOTIDE SEQUENCE [LARGE SCALE GENOMIC DNA]</scope>
    <source>
        <strain evidence="2 3">CBS 166.37</strain>
    </source>
</reference>
<dbReference type="SUPFAM" id="SSF81383">
    <property type="entry name" value="F-box domain"/>
    <property type="match status" value="1"/>
</dbReference>
<dbReference type="InterPro" id="IPR001810">
    <property type="entry name" value="F-box_dom"/>
</dbReference>
<dbReference type="SUPFAM" id="SSF50969">
    <property type="entry name" value="YVTN repeat-like/Quinoprotein amine dehydrogenase"/>
    <property type="match status" value="1"/>
</dbReference>
<evidence type="ECO:0000313" key="3">
    <source>
        <dbReference type="Proteomes" id="UP000308652"/>
    </source>
</evidence>
<dbReference type="SMART" id="SM00256">
    <property type="entry name" value="FBOX"/>
    <property type="match status" value="1"/>
</dbReference>
<dbReference type="Gene3D" id="1.20.1280.50">
    <property type="match status" value="1"/>
</dbReference>
<dbReference type="InterPro" id="IPR036047">
    <property type="entry name" value="F-box-like_dom_sf"/>
</dbReference>
<dbReference type="STRING" id="68775.A0A5C3M0Q0"/>
<dbReference type="OrthoDB" id="2745718at2759"/>
<organism evidence="2 3">
    <name type="scientific">Crucibulum laeve</name>
    <dbReference type="NCBI Taxonomy" id="68775"/>
    <lineage>
        <taxon>Eukaryota</taxon>
        <taxon>Fungi</taxon>
        <taxon>Dikarya</taxon>
        <taxon>Basidiomycota</taxon>
        <taxon>Agaricomycotina</taxon>
        <taxon>Agaricomycetes</taxon>
        <taxon>Agaricomycetidae</taxon>
        <taxon>Agaricales</taxon>
        <taxon>Agaricineae</taxon>
        <taxon>Nidulariaceae</taxon>
        <taxon>Crucibulum</taxon>
    </lineage>
</organism>
<gene>
    <name evidence="2" type="ORF">BDQ12DRAFT_723206</name>
</gene>
<dbReference type="EMBL" id="ML213603">
    <property type="protein sequence ID" value="TFK38347.1"/>
    <property type="molecule type" value="Genomic_DNA"/>
</dbReference>
<evidence type="ECO:0000259" key="1">
    <source>
        <dbReference type="PROSITE" id="PS50181"/>
    </source>
</evidence>
<dbReference type="CDD" id="cd09917">
    <property type="entry name" value="F-box_SF"/>
    <property type="match status" value="1"/>
</dbReference>
<evidence type="ECO:0000313" key="2">
    <source>
        <dbReference type="EMBL" id="TFK38347.1"/>
    </source>
</evidence>
<keyword evidence="3" id="KW-1185">Reference proteome</keyword>
<dbReference type="AlphaFoldDB" id="A0A5C3M0Q0"/>
<dbReference type="PROSITE" id="PS50181">
    <property type="entry name" value="FBOX"/>
    <property type="match status" value="1"/>
</dbReference>
<protein>
    <recommendedName>
        <fullName evidence="1">F-box domain-containing protein</fullName>
    </recommendedName>
</protein>
<dbReference type="InterPro" id="IPR011044">
    <property type="entry name" value="Quino_amine_DH_bsu"/>
</dbReference>
<name>A0A5C3M0Q0_9AGAR</name>